<dbReference type="HAMAP" id="MF_00691">
    <property type="entry name" value="PxpA"/>
    <property type="match status" value="1"/>
</dbReference>
<evidence type="ECO:0000313" key="2">
    <source>
        <dbReference type="EMBL" id="SSW64947.1"/>
    </source>
</evidence>
<comment type="catalytic activity">
    <reaction evidence="1">
        <text>5-oxo-L-proline + ATP + 2 H2O = L-glutamate + ADP + phosphate + H(+)</text>
        <dbReference type="Rhea" id="RHEA:10348"/>
        <dbReference type="ChEBI" id="CHEBI:15377"/>
        <dbReference type="ChEBI" id="CHEBI:15378"/>
        <dbReference type="ChEBI" id="CHEBI:29985"/>
        <dbReference type="ChEBI" id="CHEBI:30616"/>
        <dbReference type="ChEBI" id="CHEBI:43474"/>
        <dbReference type="ChEBI" id="CHEBI:58402"/>
        <dbReference type="ChEBI" id="CHEBI:456216"/>
        <dbReference type="EC" id="3.5.2.9"/>
    </reaction>
</comment>
<dbReference type="OrthoDB" id="9773478at2"/>
<dbReference type="Pfam" id="PF03746">
    <property type="entry name" value="LamB_YcsF"/>
    <property type="match status" value="1"/>
</dbReference>
<dbReference type="Gene3D" id="3.20.20.370">
    <property type="entry name" value="Glycoside hydrolase/deacetylase"/>
    <property type="match status" value="1"/>
</dbReference>
<dbReference type="NCBIfam" id="NF003814">
    <property type="entry name" value="PRK05406.1-3"/>
    <property type="match status" value="1"/>
</dbReference>
<dbReference type="InterPro" id="IPR005501">
    <property type="entry name" value="LamB/YcsF/PxpA-like"/>
</dbReference>
<dbReference type="InterPro" id="IPR011330">
    <property type="entry name" value="Glyco_hydro/deAcase_b/a-brl"/>
</dbReference>
<dbReference type="NCBIfam" id="NF003816">
    <property type="entry name" value="PRK05406.1-5"/>
    <property type="match status" value="1"/>
</dbReference>
<keyword evidence="1" id="KW-0547">Nucleotide-binding</keyword>
<dbReference type="SUPFAM" id="SSF88713">
    <property type="entry name" value="Glycoside hydrolase/deacetylase"/>
    <property type="match status" value="1"/>
</dbReference>
<dbReference type="EMBL" id="UFQB01000006">
    <property type="protein sequence ID" value="SSW64947.1"/>
    <property type="molecule type" value="Genomic_DNA"/>
</dbReference>
<dbReference type="Proteomes" id="UP000289184">
    <property type="component" value="Unassembled WGS sequence"/>
</dbReference>
<keyword evidence="1" id="KW-0378">Hydrolase</keyword>
<gene>
    <name evidence="1" type="primary">pxpA</name>
    <name evidence="2" type="ORF">AGI3411_01829</name>
</gene>
<keyword evidence="3" id="KW-1185">Reference proteome</keyword>
<dbReference type="CDD" id="cd10787">
    <property type="entry name" value="LamB_YcsF_like"/>
    <property type="match status" value="1"/>
</dbReference>
<keyword evidence="1" id="KW-0067">ATP-binding</keyword>
<comment type="function">
    <text evidence="1">Catalyzes the cleavage of 5-oxoproline to form L-glutamate coupled to the hydrolysis of ATP to ADP and inorganic phosphate.</text>
</comment>
<accession>A0A446CAL2</accession>
<dbReference type="AlphaFoldDB" id="A0A446CAL2"/>
<comment type="similarity">
    <text evidence="1">Belongs to the LamB/PxpA family.</text>
</comment>
<sequence>MPSIDINCDMGESFGPWVMGQDLELFAHVTSANIACGFHAGDPDVMLRTVRAAIEAGVAIGAHPGLPDLQGFGRRTMSMTPDEVYALVIYQVGALDAFARSQGGRLHHVKTHGALYNMTARDPALANAVARAVHDLDPTLPIYVANAAIAQAARDFGLPTVFEVYADRTYQDDGTLTPRSLPHAMIEDVDQAIAQVKRMVKDGVVRSLSGKDVPIAADTLCIHGDQPGAVQFASQIRTALEAEGIAVKTI</sequence>
<dbReference type="GO" id="GO:0017168">
    <property type="term" value="F:5-oxoprolinase (ATP-hydrolyzing) activity"/>
    <property type="evidence" value="ECO:0007669"/>
    <property type="project" value="UniProtKB-UniRule"/>
</dbReference>
<dbReference type="PANTHER" id="PTHR30292:SF0">
    <property type="entry name" value="5-OXOPROLINASE SUBUNIT A"/>
    <property type="match status" value="1"/>
</dbReference>
<dbReference type="GO" id="GO:0005524">
    <property type="term" value="F:ATP binding"/>
    <property type="evidence" value="ECO:0007669"/>
    <property type="project" value="UniProtKB-UniRule"/>
</dbReference>
<dbReference type="PANTHER" id="PTHR30292">
    <property type="entry name" value="UNCHARACTERIZED PROTEIN YBGL-RELATED"/>
    <property type="match status" value="1"/>
</dbReference>
<dbReference type="GO" id="GO:0005975">
    <property type="term" value="P:carbohydrate metabolic process"/>
    <property type="evidence" value="ECO:0007669"/>
    <property type="project" value="InterPro"/>
</dbReference>
<evidence type="ECO:0000313" key="3">
    <source>
        <dbReference type="Proteomes" id="UP000289184"/>
    </source>
</evidence>
<dbReference type="EC" id="3.5.2.9" evidence="1"/>
<protein>
    <recommendedName>
        <fullName evidence="1">5-oxoprolinase subunit A</fullName>
        <shortName evidence="1">5-OPase subunit A</shortName>
        <ecNumber evidence="1">3.5.2.9</ecNumber>
    </recommendedName>
    <alternativeName>
        <fullName evidence="1">5-oxoprolinase (ATP-hydrolyzing) subunit A</fullName>
    </alternativeName>
</protein>
<evidence type="ECO:0000256" key="1">
    <source>
        <dbReference type="HAMAP-Rule" id="MF_00691"/>
    </source>
</evidence>
<dbReference type="RefSeq" id="WP_129527072.1">
    <property type="nucleotide sequence ID" value="NZ_UFQB01000006.1"/>
</dbReference>
<reference evidence="2 3" key="1">
    <citation type="submission" date="2018-07" db="EMBL/GenBank/DDBJ databases">
        <authorList>
            <person name="Peeters C."/>
        </authorList>
    </citation>
    <scope>NUCLEOTIDE SEQUENCE [LARGE SCALE GENOMIC DNA]</scope>
    <source>
        <strain evidence="2 3">LMG 3411</strain>
    </source>
</reference>
<organism evidence="2 3">
    <name type="scientific">Achromobacter agilis</name>
    <dbReference type="NCBI Taxonomy" id="1353888"/>
    <lineage>
        <taxon>Bacteria</taxon>
        <taxon>Pseudomonadati</taxon>
        <taxon>Pseudomonadota</taxon>
        <taxon>Betaproteobacteria</taxon>
        <taxon>Burkholderiales</taxon>
        <taxon>Alcaligenaceae</taxon>
        <taxon>Achromobacter</taxon>
    </lineage>
</organism>
<proteinExistence type="inferred from homology"/>
<comment type="subunit">
    <text evidence="1">Forms a complex composed of PxpA, PxpB and PxpC.</text>
</comment>
<name>A0A446CAL2_9BURK</name>